<dbReference type="InterPro" id="IPR006145">
    <property type="entry name" value="PsdUridine_synth_RsuA/RluA"/>
</dbReference>
<protein>
    <recommendedName>
        <fullName evidence="6">Pseudouridine synthase</fullName>
        <ecNumber evidence="6">5.4.99.-</ecNumber>
    </recommendedName>
</protein>
<dbReference type="Gene3D" id="3.30.70.580">
    <property type="entry name" value="Pseudouridine synthase I, catalytic domain, N-terminal subdomain"/>
    <property type="match status" value="1"/>
</dbReference>
<dbReference type="InterPro" id="IPR020103">
    <property type="entry name" value="PsdUridine_synth_cat_dom_sf"/>
</dbReference>
<dbReference type="InterPro" id="IPR018496">
    <property type="entry name" value="PsdUridine_synth_RsuA/RluB_CS"/>
</dbReference>
<dbReference type="Pfam" id="PF00849">
    <property type="entry name" value="PseudoU_synth_2"/>
    <property type="match status" value="1"/>
</dbReference>
<gene>
    <name evidence="8" type="ORF">EVA93_04565</name>
</gene>
<dbReference type="PANTHER" id="PTHR47683">
    <property type="entry name" value="PSEUDOURIDINE SYNTHASE FAMILY PROTEIN-RELATED"/>
    <property type="match status" value="1"/>
</dbReference>
<dbReference type="GO" id="GO:0160139">
    <property type="term" value="F:23S rRNA pseudouridine(2605) synthase activity"/>
    <property type="evidence" value="ECO:0007669"/>
    <property type="project" value="UniProtKB-EC"/>
</dbReference>
<comment type="similarity">
    <text evidence="1 6">Belongs to the pseudouridine synthase RsuA family.</text>
</comment>
<dbReference type="InterPro" id="IPR050343">
    <property type="entry name" value="RsuA_PseudoU_synthase"/>
</dbReference>
<dbReference type="InterPro" id="IPR020094">
    <property type="entry name" value="TruA/RsuA/RluB/E/F_N"/>
</dbReference>
<evidence type="ECO:0000256" key="3">
    <source>
        <dbReference type="ARBA" id="ARBA00023235"/>
    </source>
</evidence>
<dbReference type="EC" id="5.4.99.-" evidence="6"/>
<dbReference type="PANTHER" id="PTHR47683:SF3">
    <property type="entry name" value="RIBOSOMAL LARGE SUBUNIT PSEUDOURIDINE SYNTHASE B"/>
    <property type="match status" value="1"/>
</dbReference>
<dbReference type="Proteomes" id="UP000318710">
    <property type="component" value="Unassembled WGS sequence"/>
</dbReference>
<evidence type="ECO:0000256" key="1">
    <source>
        <dbReference type="ARBA" id="ARBA00008348"/>
    </source>
</evidence>
<feature type="domain" description="Pseudouridine synthase RsuA/RluA-like" evidence="7">
    <location>
        <begin position="5"/>
        <end position="138"/>
    </location>
</feature>
<evidence type="ECO:0000256" key="6">
    <source>
        <dbReference type="RuleBase" id="RU003887"/>
    </source>
</evidence>
<evidence type="ECO:0000313" key="9">
    <source>
        <dbReference type="Proteomes" id="UP000318710"/>
    </source>
</evidence>
<reference evidence="8 9" key="1">
    <citation type="submission" date="2019-02" db="EMBL/GenBank/DDBJ databases">
        <title>Prokaryotic population dynamics and viral predation in marine succession experiment using metagenomics: the confinement effect.</title>
        <authorList>
            <person name="Haro-Moreno J.M."/>
            <person name="Rodriguez-Valera F."/>
            <person name="Lopez-Perez M."/>
        </authorList>
    </citation>
    <scope>NUCLEOTIDE SEQUENCE [LARGE SCALE GENOMIC DNA]</scope>
    <source>
        <strain evidence="8">MED-G160</strain>
    </source>
</reference>
<name>A0A520MXP4_9GAMM</name>
<proteinExistence type="inferred from homology"/>
<evidence type="ECO:0000313" key="8">
    <source>
        <dbReference type="EMBL" id="RZO25956.1"/>
    </source>
</evidence>
<sequence length="182" mass="20865">SEIRLLMLNKPEGVLSSNKKEKNIPIVFDFLPEGKSKTRWISIGRLDINSSGLMLFTNDGTFANYCMHPSSSIDREYLVRARGDFTKEKKEKMLSGIKIDDDIYRFTDIVEGEKQSSNQWFSVCLMSGKNREVRKIFNAVGLEISRLKRTRFGPIFLPSSLKKGCYIELSSKEIYSINNYGI</sequence>
<organism evidence="8 9">
    <name type="scientific">SAR86 cluster bacterium</name>
    <dbReference type="NCBI Taxonomy" id="2030880"/>
    <lineage>
        <taxon>Bacteria</taxon>
        <taxon>Pseudomonadati</taxon>
        <taxon>Pseudomonadota</taxon>
        <taxon>Gammaproteobacteria</taxon>
        <taxon>SAR86 cluster</taxon>
    </lineage>
</organism>
<dbReference type="Gene3D" id="3.30.70.1560">
    <property type="entry name" value="Alpha-L RNA-binding motif"/>
    <property type="match status" value="1"/>
</dbReference>
<feature type="non-terminal residue" evidence="8">
    <location>
        <position position="1"/>
    </location>
</feature>
<evidence type="ECO:0000259" key="7">
    <source>
        <dbReference type="Pfam" id="PF00849"/>
    </source>
</evidence>
<evidence type="ECO:0000256" key="5">
    <source>
        <dbReference type="ARBA" id="ARBA00037383"/>
    </source>
</evidence>
<dbReference type="SUPFAM" id="SSF55120">
    <property type="entry name" value="Pseudouridine synthase"/>
    <property type="match status" value="1"/>
</dbReference>
<keyword evidence="3 6" id="KW-0413">Isomerase</keyword>
<evidence type="ECO:0000256" key="2">
    <source>
        <dbReference type="ARBA" id="ARBA00022884"/>
    </source>
</evidence>
<accession>A0A520MXP4</accession>
<dbReference type="InterPro" id="IPR000748">
    <property type="entry name" value="PsdUridine_synth_RsuA/RluB/E/F"/>
</dbReference>
<comment type="catalytic activity">
    <reaction evidence="4">
        <text>uridine(2605) in 23S rRNA = pseudouridine(2605) in 23S rRNA</text>
        <dbReference type="Rhea" id="RHEA:42520"/>
        <dbReference type="Rhea" id="RHEA-COMP:10095"/>
        <dbReference type="Rhea" id="RHEA-COMP:10096"/>
        <dbReference type="ChEBI" id="CHEBI:65314"/>
        <dbReference type="ChEBI" id="CHEBI:65315"/>
        <dbReference type="EC" id="5.4.99.22"/>
    </reaction>
</comment>
<dbReference type="GO" id="GO:0006364">
    <property type="term" value="P:rRNA processing"/>
    <property type="evidence" value="ECO:0007669"/>
    <property type="project" value="UniProtKB-ARBA"/>
</dbReference>
<dbReference type="InterPro" id="IPR042092">
    <property type="entry name" value="PsdUridine_s_RsuA/RluB/E/F_cat"/>
</dbReference>
<dbReference type="EMBL" id="SHBF01000036">
    <property type="protein sequence ID" value="RZO25956.1"/>
    <property type="molecule type" value="Genomic_DNA"/>
</dbReference>
<comment type="function">
    <text evidence="5">Responsible for synthesis of pseudouridine from uracil-2605 in 23S ribosomal RNA.</text>
</comment>
<dbReference type="GO" id="GO:0003723">
    <property type="term" value="F:RNA binding"/>
    <property type="evidence" value="ECO:0007669"/>
    <property type="project" value="UniProtKB-KW"/>
</dbReference>
<dbReference type="AlphaFoldDB" id="A0A520MXP4"/>
<keyword evidence="2" id="KW-0694">RNA-binding</keyword>
<evidence type="ECO:0000256" key="4">
    <source>
        <dbReference type="ARBA" id="ARBA00036944"/>
    </source>
</evidence>
<dbReference type="GO" id="GO:0001522">
    <property type="term" value="P:pseudouridine synthesis"/>
    <property type="evidence" value="ECO:0007669"/>
    <property type="project" value="InterPro"/>
</dbReference>
<dbReference type="NCBIfam" id="TIGR00093">
    <property type="entry name" value="pseudouridine synthase"/>
    <property type="match status" value="1"/>
</dbReference>
<dbReference type="PROSITE" id="PS01149">
    <property type="entry name" value="PSI_RSU"/>
    <property type="match status" value="1"/>
</dbReference>
<comment type="caution">
    <text evidence="8">The sequence shown here is derived from an EMBL/GenBank/DDBJ whole genome shotgun (WGS) entry which is preliminary data.</text>
</comment>